<dbReference type="RefSeq" id="XP_025595061.1">
    <property type="nucleotide sequence ID" value="XM_025740720.1"/>
</dbReference>
<evidence type="ECO:0000313" key="4">
    <source>
        <dbReference type="Proteomes" id="UP000245946"/>
    </source>
</evidence>
<sequence>MALRLAVASALASGSALKGKGPAVARAAAAELRAFSTSACSSSARPVTAAPVSVSSGVLPSAAVTSTAEALSLLRGQPSHYVLASLAGRTLLLTPSDLFTLPRLRDVQVGDVLELTRIHEVGSRDYTLRAQDPLSTRERGAVTLLRRSVGSPDATLARALDGLVLSPESAALAEQGALRTSKTSWATRLAHSGLAHVGAVLPASTVSVRAVVVEHTKGAMERIEKKKRRKGYKKTIEHKQPYTRIRVDEIVLGQGENA</sequence>
<evidence type="ECO:0000256" key="1">
    <source>
        <dbReference type="ARBA" id="ARBA00008563"/>
    </source>
</evidence>
<dbReference type="OrthoDB" id="5994at2759"/>
<dbReference type="Pfam" id="PF00829">
    <property type="entry name" value="Ribosomal_L21p"/>
    <property type="match status" value="1"/>
</dbReference>
<dbReference type="GO" id="GO:0003735">
    <property type="term" value="F:structural constituent of ribosome"/>
    <property type="evidence" value="ECO:0007669"/>
    <property type="project" value="TreeGrafter"/>
</dbReference>
<comment type="similarity">
    <text evidence="1">Belongs to the bacterial ribosomal protein bL21 family.</text>
</comment>
<dbReference type="STRING" id="58919.A0A316Z1I9"/>
<organism evidence="3 4">
    <name type="scientific">Tilletiopsis washingtonensis</name>
    <dbReference type="NCBI Taxonomy" id="58919"/>
    <lineage>
        <taxon>Eukaryota</taxon>
        <taxon>Fungi</taxon>
        <taxon>Dikarya</taxon>
        <taxon>Basidiomycota</taxon>
        <taxon>Ustilaginomycotina</taxon>
        <taxon>Exobasidiomycetes</taxon>
        <taxon>Entylomatales</taxon>
        <taxon>Entylomatales incertae sedis</taxon>
        <taxon>Tilletiopsis</taxon>
    </lineage>
</organism>
<dbReference type="PANTHER" id="PTHR21349:SF0">
    <property type="entry name" value="LARGE RIBOSOMAL SUBUNIT PROTEIN BL21M"/>
    <property type="match status" value="1"/>
</dbReference>
<dbReference type="Proteomes" id="UP000245946">
    <property type="component" value="Unassembled WGS sequence"/>
</dbReference>
<keyword evidence="4" id="KW-1185">Reference proteome</keyword>
<dbReference type="SUPFAM" id="SSF141091">
    <property type="entry name" value="L21p-like"/>
    <property type="match status" value="1"/>
</dbReference>
<reference evidence="3 4" key="1">
    <citation type="journal article" date="2018" name="Mol. Biol. Evol.">
        <title>Broad Genomic Sampling Reveals a Smut Pathogenic Ancestry of the Fungal Clade Ustilaginomycotina.</title>
        <authorList>
            <person name="Kijpornyongpan T."/>
            <person name="Mondo S.J."/>
            <person name="Barry K."/>
            <person name="Sandor L."/>
            <person name="Lee J."/>
            <person name="Lipzen A."/>
            <person name="Pangilinan J."/>
            <person name="LaButti K."/>
            <person name="Hainaut M."/>
            <person name="Henrissat B."/>
            <person name="Grigoriev I.V."/>
            <person name="Spatafora J.W."/>
            <person name="Aime M.C."/>
        </authorList>
    </citation>
    <scope>NUCLEOTIDE SEQUENCE [LARGE SCALE GENOMIC DNA]</scope>
    <source>
        <strain evidence="3 4">MCA 4186</strain>
    </source>
</reference>
<gene>
    <name evidence="3" type="ORF">FA09DRAFT_313171</name>
</gene>
<dbReference type="GO" id="GO:0005762">
    <property type="term" value="C:mitochondrial large ribosomal subunit"/>
    <property type="evidence" value="ECO:0007669"/>
    <property type="project" value="TreeGrafter"/>
</dbReference>
<dbReference type="InterPro" id="IPR036164">
    <property type="entry name" value="bL21-like_sf"/>
</dbReference>
<evidence type="ECO:0000256" key="2">
    <source>
        <dbReference type="ARBA" id="ARBA00044129"/>
    </source>
</evidence>
<protein>
    <recommendedName>
        <fullName evidence="2">Large ribosomal subunit protein bL21m</fullName>
    </recommendedName>
</protein>
<dbReference type="EMBL" id="KZ819309">
    <property type="protein sequence ID" value="PWN94782.1"/>
    <property type="molecule type" value="Genomic_DNA"/>
</dbReference>
<evidence type="ECO:0000313" key="3">
    <source>
        <dbReference type="EMBL" id="PWN94782.1"/>
    </source>
</evidence>
<dbReference type="InterPro" id="IPR028909">
    <property type="entry name" value="bL21-like"/>
</dbReference>
<name>A0A316Z1I9_9BASI</name>
<dbReference type="AlphaFoldDB" id="A0A316Z1I9"/>
<proteinExistence type="inferred from homology"/>
<dbReference type="GeneID" id="37268266"/>
<accession>A0A316Z1I9</accession>
<dbReference type="PANTHER" id="PTHR21349">
    <property type="entry name" value="50S RIBOSOMAL PROTEIN L21"/>
    <property type="match status" value="1"/>
</dbReference>